<dbReference type="Pfam" id="PF04536">
    <property type="entry name" value="TPM_phosphatase"/>
    <property type="match status" value="1"/>
</dbReference>
<feature type="chain" id="PRO_5039189069" evidence="3">
    <location>
        <begin position="41"/>
        <end position="747"/>
    </location>
</feature>
<feature type="signal peptide" evidence="3">
    <location>
        <begin position="1"/>
        <end position="40"/>
    </location>
</feature>
<feature type="domain" description="TPM" evidence="4">
    <location>
        <begin position="49"/>
        <end position="165"/>
    </location>
</feature>
<dbReference type="EMBL" id="JACHNA010000001">
    <property type="protein sequence ID" value="MBB4735536.1"/>
    <property type="molecule type" value="Genomic_DNA"/>
</dbReference>
<keyword evidence="3" id="KW-0732">Signal</keyword>
<evidence type="ECO:0000256" key="2">
    <source>
        <dbReference type="SAM" id="MobiDB-lite"/>
    </source>
</evidence>
<accession>A0A7W7GNY5</accession>
<evidence type="ECO:0000313" key="5">
    <source>
        <dbReference type="EMBL" id="MBB4735536.1"/>
    </source>
</evidence>
<proteinExistence type="predicted"/>
<keyword evidence="6" id="KW-1185">Reference proteome</keyword>
<organism evidence="5 6">
    <name type="scientific">Micrococcus cohnii</name>
    <dbReference type="NCBI Taxonomy" id="993416"/>
    <lineage>
        <taxon>Bacteria</taxon>
        <taxon>Bacillati</taxon>
        <taxon>Actinomycetota</taxon>
        <taxon>Actinomycetes</taxon>
        <taxon>Micrococcales</taxon>
        <taxon>Micrococcaceae</taxon>
        <taxon>Micrococcus</taxon>
    </lineage>
</organism>
<feature type="compositionally biased region" description="Basic and acidic residues" evidence="2">
    <location>
        <begin position="244"/>
        <end position="261"/>
    </location>
</feature>
<evidence type="ECO:0000313" key="6">
    <source>
        <dbReference type="Proteomes" id="UP000540191"/>
    </source>
</evidence>
<comment type="caution">
    <text evidence="5">The sequence shown here is derived from an EMBL/GenBank/DDBJ whole genome shotgun (WGS) entry which is preliminary data.</text>
</comment>
<evidence type="ECO:0000256" key="1">
    <source>
        <dbReference type="SAM" id="Coils"/>
    </source>
</evidence>
<gene>
    <name evidence="5" type="ORF">HDA30_001044</name>
</gene>
<evidence type="ECO:0000259" key="4">
    <source>
        <dbReference type="Pfam" id="PF04536"/>
    </source>
</evidence>
<keyword evidence="1" id="KW-0175">Coiled coil</keyword>
<reference evidence="5 6" key="1">
    <citation type="submission" date="2020-08" db="EMBL/GenBank/DDBJ databases">
        <title>Sequencing the genomes of 1000 actinobacteria strains.</title>
        <authorList>
            <person name="Klenk H.-P."/>
        </authorList>
    </citation>
    <scope>NUCLEOTIDE SEQUENCE [LARGE SCALE GENOMIC DNA]</scope>
    <source>
        <strain evidence="5 6">DSM 23974</strain>
    </source>
</reference>
<dbReference type="InterPro" id="IPR007621">
    <property type="entry name" value="TPM_dom"/>
</dbReference>
<dbReference type="Proteomes" id="UP000540191">
    <property type="component" value="Unassembled WGS sequence"/>
</dbReference>
<dbReference type="AlphaFoldDB" id="A0A7W7GNY5"/>
<protein>
    <submittedName>
        <fullName evidence="5">CHASE3 domain sensor protein</fullName>
    </submittedName>
</protein>
<feature type="coiled-coil region" evidence="1">
    <location>
        <begin position="379"/>
        <end position="432"/>
    </location>
</feature>
<dbReference type="RefSeq" id="WP_343059303.1">
    <property type="nucleotide sequence ID" value="NZ_JACHNA010000001.1"/>
</dbReference>
<name>A0A7W7GNY5_9MICC</name>
<evidence type="ECO:0000256" key="3">
    <source>
        <dbReference type="SAM" id="SignalP"/>
    </source>
</evidence>
<dbReference type="Gene3D" id="3.10.310.50">
    <property type="match status" value="1"/>
</dbReference>
<feature type="region of interest" description="Disordered" evidence="2">
    <location>
        <begin position="227"/>
        <end position="266"/>
    </location>
</feature>
<sequence>MPHSRCTRSTVQAWHTACVAPAALALSTGLMFAAAAPAHAVTLRPGQTVVDEADVLSPSEESELTGRIDELRRTTGQNLHVVYVDSFPTSASDTVEQIARQARLGSNDSVLAVATEDRQYQFDVHSSSSFADQQSAVNDAYIAPVLPSTGDDDWSAPGLAAVEGVDDAADGRLDGEGRSGAAYQPAGALPEADDGGAGVGALTGVLGLAALASGGYLVYRMTRGADARDGRRGKQGAGSSTGADRVRHEGDGRDGPRRQPDPLDSLSIDELRAKAGSRLVAADDAIRSSEQELAFAEAAYGEDVVVPFREDIAAAKEHMRASFRLQHQLDDEIPDSEADQRSWLTEIIGRSRRVDESLKAHQEQFNELRGLEKTVPDALERIDAELPRVREQVEEADRTLVRLHGEYADSALEEVSDNATQARERLEFVETAEQKARQAWQDQDRPTAALAVRTAEQGLAQTRTLVSAVAKADERLSGLLDSVRQGLGQSEQDVAEAEAVVRAGGETSLAGPAAGLRTVVEETKRTLSSGRPDPQALLHRLEDAHRQLSVPLGGVRGARAQARQAAQLVPGAVRQAQSRIDGTTDFIAARRGGVGPEARGRLSEAERVLDEARALTQSDPARALEAAQHASHLAERASELARRDVASFDLSHAGMGPQLGSGMRPGGYGGGYGTPFGGRDRRGSGRSAGAGFGGGLGGALLGGLIVNSMLGGSGDWSGSDWGGGGFGDGGLTGGDFGGFGDGSGGTF</sequence>